<proteinExistence type="inferred from homology"/>
<evidence type="ECO:0000256" key="2">
    <source>
        <dbReference type="ARBA" id="ARBA00000198"/>
    </source>
</evidence>
<evidence type="ECO:0000256" key="11">
    <source>
        <dbReference type="ARBA" id="ARBA00022840"/>
    </source>
</evidence>
<sequence length="559" mass="61203">MTRIRMRWRKLRNLWPPCKPINESLPTPSDLHTVAIALGSNLGDRFANIETALRLLEVPSALLGVDEAKVSVIDTSFMYETAPMYVTDQPCFANCACMVETNLEPIVLLSLLKKIEDVVGRVPTIRNGPRAVDIDILFYDRSVIDTRPKTSRRNLENLAGELVVPHPRIAEREFVLRPLNDMIPDFVHPTYRKTVGTLFSDVLSRRTCDEPPMLKVIPFPKYPCVSTSTPYGPTPAPSTAKYWIVATTGTKGKSGPSRTHIMATLNVTPDSFSDGSLHNEVPTALEYVTTSVESGADIIDIGGCSTRPHVKLVSEDEEIRRVVPVIKAIRDQGNDSARGALLSVDTFRWKVAEAAVHAGANCINDVHAFTGPDYPLVQASTDHLLKMRDVARRLCVPVILMHSRGDAASNKDYSDYGGNLVSAIRTELGDKVNKIVRGRGGVRRWLVIVDPGFGFSKPVDAQYALLRNIASITADDRGNRLAGYPLLVGTSKKSFLGALLERPGLDGTYKGRKTSPQERGWATAATVACAVQQGASMVRIHDVPEMRDVVAVASAIWSG</sequence>
<evidence type="ECO:0000256" key="8">
    <source>
        <dbReference type="ARBA" id="ARBA00022723"/>
    </source>
</evidence>
<dbReference type="GO" id="GO:0005524">
    <property type="term" value="F:ATP binding"/>
    <property type="evidence" value="ECO:0007669"/>
    <property type="project" value="UniProtKB-KW"/>
</dbReference>
<dbReference type="EMBL" id="KN822163">
    <property type="protein sequence ID" value="KIM54068.1"/>
    <property type="molecule type" value="Genomic_DNA"/>
</dbReference>
<dbReference type="SUPFAM" id="SSF51717">
    <property type="entry name" value="Dihydropteroate synthetase-like"/>
    <property type="match status" value="1"/>
</dbReference>
<dbReference type="GO" id="GO:0016301">
    <property type="term" value="F:kinase activity"/>
    <property type="evidence" value="ECO:0007669"/>
    <property type="project" value="UniProtKB-KW"/>
</dbReference>
<dbReference type="Proteomes" id="UP000053989">
    <property type="component" value="Unassembled WGS sequence"/>
</dbReference>
<evidence type="ECO:0000256" key="5">
    <source>
        <dbReference type="ARBA" id="ARBA00005051"/>
    </source>
</evidence>
<keyword evidence="12" id="KW-0460">Magnesium</keyword>
<keyword evidence="13" id="KW-0289">Folate biosynthesis</keyword>
<evidence type="ECO:0000256" key="3">
    <source>
        <dbReference type="ARBA" id="ARBA00001946"/>
    </source>
</evidence>
<comment type="cofactor">
    <cofactor evidence="3">
        <name>Mg(2+)</name>
        <dbReference type="ChEBI" id="CHEBI:18420"/>
    </cofactor>
</comment>
<dbReference type="GO" id="GO:0046654">
    <property type="term" value="P:tetrahydrofolate biosynthetic process"/>
    <property type="evidence" value="ECO:0007669"/>
    <property type="project" value="UniProtKB-UniPathway"/>
</dbReference>
<keyword evidence="17" id="KW-1185">Reference proteome</keyword>
<dbReference type="CDD" id="cd00739">
    <property type="entry name" value="DHPS"/>
    <property type="match status" value="1"/>
</dbReference>
<dbReference type="CDD" id="cd00483">
    <property type="entry name" value="HPPK"/>
    <property type="match status" value="1"/>
</dbReference>
<dbReference type="PROSITE" id="PS50972">
    <property type="entry name" value="PTERIN_BINDING"/>
    <property type="match status" value="1"/>
</dbReference>
<protein>
    <recommendedName>
        <fullName evidence="15">Pterin-binding domain-containing protein</fullName>
    </recommendedName>
</protein>
<comment type="pathway">
    <text evidence="5">Cofactor biosynthesis; tetrahydrofolate biosynthesis; 2-amino-4-hydroxy-6-hydroxymethyl-7,8-dihydropteridine diphosphate from 7,8-dihydroneopterin triphosphate: step 4/4.</text>
</comment>
<dbReference type="OrthoDB" id="615426at2759"/>
<dbReference type="PROSITE" id="PS00793">
    <property type="entry name" value="DHPS_2"/>
    <property type="match status" value="1"/>
</dbReference>
<dbReference type="Pfam" id="PF00809">
    <property type="entry name" value="Pterin_bind"/>
    <property type="match status" value="1"/>
</dbReference>
<comment type="catalytic activity">
    <reaction evidence="1">
        <text>(7,8-dihydropterin-6-yl)methyl diphosphate + 4-aminobenzoate = 7,8-dihydropteroate + diphosphate</text>
        <dbReference type="Rhea" id="RHEA:19949"/>
        <dbReference type="ChEBI" id="CHEBI:17836"/>
        <dbReference type="ChEBI" id="CHEBI:17839"/>
        <dbReference type="ChEBI" id="CHEBI:33019"/>
        <dbReference type="ChEBI" id="CHEBI:72950"/>
        <dbReference type="EC" id="2.5.1.15"/>
    </reaction>
</comment>
<dbReference type="InterPro" id="IPR035907">
    <property type="entry name" value="Hppk_sf"/>
</dbReference>
<organism evidence="16 17">
    <name type="scientific">Scleroderma citrinum Foug A</name>
    <dbReference type="NCBI Taxonomy" id="1036808"/>
    <lineage>
        <taxon>Eukaryota</taxon>
        <taxon>Fungi</taxon>
        <taxon>Dikarya</taxon>
        <taxon>Basidiomycota</taxon>
        <taxon>Agaricomycotina</taxon>
        <taxon>Agaricomycetes</taxon>
        <taxon>Agaricomycetidae</taxon>
        <taxon>Boletales</taxon>
        <taxon>Sclerodermatineae</taxon>
        <taxon>Sclerodermataceae</taxon>
        <taxon>Scleroderma</taxon>
    </lineage>
</organism>
<dbReference type="HOGENOM" id="CLU_008023_2_0_1"/>
<evidence type="ECO:0000256" key="7">
    <source>
        <dbReference type="ARBA" id="ARBA00022679"/>
    </source>
</evidence>
<dbReference type="Gene3D" id="3.30.70.560">
    <property type="entry name" value="7,8-Dihydro-6-hydroxymethylpterin-pyrophosphokinase HPPK"/>
    <property type="match status" value="1"/>
</dbReference>
<dbReference type="PANTHER" id="PTHR20941:SF1">
    <property type="entry name" value="FOLIC ACID SYNTHESIS PROTEIN FOL1"/>
    <property type="match status" value="1"/>
</dbReference>
<dbReference type="InterPro" id="IPR000489">
    <property type="entry name" value="Pterin-binding_dom"/>
</dbReference>
<comment type="similarity">
    <text evidence="6">In the C-terminal section; belongs to the DHPS family.</text>
</comment>
<evidence type="ECO:0000256" key="9">
    <source>
        <dbReference type="ARBA" id="ARBA00022741"/>
    </source>
</evidence>
<evidence type="ECO:0000256" key="13">
    <source>
        <dbReference type="ARBA" id="ARBA00022909"/>
    </source>
</evidence>
<dbReference type="InterPro" id="IPR000550">
    <property type="entry name" value="Hppk"/>
</dbReference>
<keyword evidence="10" id="KW-0418">Kinase</keyword>
<dbReference type="GO" id="GO:0046872">
    <property type="term" value="F:metal ion binding"/>
    <property type="evidence" value="ECO:0007669"/>
    <property type="project" value="UniProtKB-KW"/>
</dbReference>
<dbReference type="PANTHER" id="PTHR20941">
    <property type="entry name" value="FOLATE SYNTHESIS PROTEINS"/>
    <property type="match status" value="1"/>
</dbReference>
<dbReference type="NCBIfam" id="TIGR01496">
    <property type="entry name" value="DHPS"/>
    <property type="match status" value="1"/>
</dbReference>
<keyword evidence="7" id="KW-0808">Transferase</keyword>
<dbReference type="AlphaFoldDB" id="A0A0C2YWS5"/>
<evidence type="ECO:0000313" key="17">
    <source>
        <dbReference type="Proteomes" id="UP000053989"/>
    </source>
</evidence>
<dbReference type="SUPFAM" id="SSF55083">
    <property type="entry name" value="6-hydroxymethyl-7,8-dihydropterin pyrophosphokinase, HPPK"/>
    <property type="match status" value="1"/>
</dbReference>
<reference evidence="17" key="2">
    <citation type="submission" date="2015-01" db="EMBL/GenBank/DDBJ databases">
        <title>Evolutionary Origins and Diversification of the Mycorrhizal Mutualists.</title>
        <authorList>
            <consortium name="DOE Joint Genome Institute"/>
            <consortium name="Mycorrhizal Genomics Consortium"/>
            <person name="Kohler A."/>
            <person name="Kuo A."/>
            <person name="Nagy L.G."/>
            <person name="Floudas D."/>
            <person name="Copeland A."/>
            <person name="Barry K.W."/>
            <person name="Cichocki N."/>
            <person name="Veneault-Fourrey C."/>
            <person name="LaButti K."/>
            <person name="Lindquist E.A."/>
            <person name="Lipzen A."/>
            <person name="Lundell T."/>
            <person name="Morin E."/>
            <person name="Murat C."/>
            <person name="Riley R."/>
            <person name="Ohm R."/>
            <person name="Sun H."/>
            <person name="Tunlid A."/>
            <person name="Henrissat B."/>
            <person name="Grigoriev I.V."/>
            <person name="Hibbett D.S."/>
            <person name="Martin F."/>
        </authorList>
    </citation>
    <scope>NUCLEOTIDE SEQUENCE [LARGE SCALE GENOMIC DNA]</scope>
    <source>
        <strain evidence="17">Foug A</strain>
    </source>
</reference>
<dbReference type="InterPro" id="IPR006390">
    <property type="entry name" value="DHP_synth_dom"/>
</dbReference>
<dbReference type="Gene3D" id="3.20.20.20">
    <property type="entry name" value="Dihydropteroate synthase-like"/>
    <property type="match status" value="1"/>
</dbReference>
<dbReference type="STRING" id="1036808.A0A0C2YWS5"/>
<keyword evidence="11" id="KW-0067">ATP-binding</keyword>
<dbReference type="GO" id="GO:0004156">
    <property type="term" value="F:dihydropteroate synthase activity"/>
    <property type="evidence" value="ECO:0007669"/>
    <property type="project" value="UniProtKB-EC"/>
</dbReference>
<keyword evidence="9" id="KW-0547">Nucleotide-binding</keyword>
<evidence type="ECO:0000256" key="6">
    <source>
        <dbReference type="ARBA" id="ARBA00009951"/>
    </source>
</evidence>
<evidence type="ECO:0000259" key="15">
    <source>
        <dbReference type="PROSITE" id="PS50972"/>
    </source>
</evidence>
<evidence type="ECO:0000256" key="12">
    <source>
        <dbReference type="ARBA" id="ARBA00022842"/>
    </source>
</evidence>
<dbReference type="InParanoid" id="A0A0C2YWS5"/>
<evidence type="ECO:0000256" key="4">
    <source>
        <dbReference type="ARBA" id="ARBA00004763"/>
    </source>
</evidence>
<evidence type="ECO:0000256" key="10">
    <source>
        <dbReference type="ARBA" id="ARBA00022777"/>
    </source>
</evidence>
<evidence type="ECO:0000256" key="14">
    <source>
        <dbReference type="ARBA" id="ARBA00023268"/>
    </source>
</evidence>
<dbReference type="GO" id="GO:0005740">
    <property type="term" value="C:mitochondrial envelope"/>
    <property type="evidence" value="ECO:0007669"/>
    <property type="project" value="TreeGrafter"/>
</dbReference>
<accession>A0A0C2YWS5</accession>
<dbReference type="PROSITE" id="PS00794">
    <property type="entry name" value="HPPK"/>
    <property type="match status" value="1"/>
</dbReference>
<keyword evidence="14" id="KW-0511">Multifunctional enzyme</keyword>
<feature type="domain" description="Pterin-binding" evidence="15">
    <location>
        <begin position="259"/>
        <end position="551"/>
    </location>
</feature>
<comment type="catalytic activity">
    <reaction evidence="2">
        <text>6-hydroxymethyl-7,8-dihydropterin + ATP = (7,8-dihydropterin-6-yl)methyl diphosphate + AMP + H(+)</text>
        <dbReference type="Rhea" id="RHEA:11412"/>
        <dbReference type="ChEBI" id="CHEBI:15378"/>
        <dbReference type="ChEBI" id="CHEBI:30616"/>
        <dbReference type="ChEBI" id="CHEBI:44841"/>
        <dbReference type="ChEBI" id="CHEBI:72950"/>
        <dbReference type="ChEBI" id="CHEBI:456215"/>
        <dbReference type="EC" id="2.7.6.3"/>
    </reaction>
</comment>
<evidence type="ECO:0000256" key="1">
    <source>
        <dbReference type="ARBA" id="ARBA00000012"/>
    </source>
</evidence>
<reference evidence="16 17" key="1">
    <citation type="submission" date="2014-04" db="EMBL/GenBank/DDBJ databases">
        <authorList>
            <consortium name="DOE Joint Genome Institute"/>
            <person name="Kuo A."/>
            <person name="Kohler A."/>
            <person name="Nagy L.G."/>
            <person name="Floudas D."/>
            <person name="Copeland A."/>
            <person name="Barry K.W."/>
            <person name="Cichocki N."/>
            <person name="Veneault-Fourrey C."/>
            <person name="LaButti K."/>
            <person name="Lindquist E.A."/>
            <person name="Lipzen A."/>
            <person name="Lundell T."/>
            <person name="Morin E."/>
            <person name="Murat C."/>
            <person name="Sun H."/>
            <person name="Tunlid A."/>
            <person name="Henrissat B."/>
            <person name="Grigoriev I.V."/>
            <person name="Hibbett D.S."/>
            <person name="Martin F."/>
            <person name="Nordberg H.P."/>
            <person name="Cantor M.N."/>
            <person name="Hua S.X."/>
        </authorList>
    </citation>
    <scope>NUCLEOTIDE SEQUENCE [LARGE SCALE GENOMIC DNA]</scope>
    <source>
        <strain evidence="16 17">Foug A</strain>
    </source>
</reference>
<keyword evidence="8" id="KW-0479">Metal-binding</keyword>
<dbReference type="UniPathway" id="UPA00077">
    <property type="reaction ID" value="UER00155"/>
</dbReference>
<dbReference type="InterPro" id="IPR045031">
    <property type="entry name" value="DHP_synth-like"/>
</dbReference>
<dbReference type="Pfam" id="PF01288">
    <property type="entry name" value="HPPK"/>
    <property type="match status" value="1"/>
</dbReference>
<dbReference type="GO" id="GO:0003848">
    <property type="term" value="F:2-amino-4-hydroxy-6-hydroxymethyldihydropteridine diphosphokinase activity"/>
    <property type="evidence" value="ECO:0007669"/>
    <property type="project" value="UniProtKB-EC"/>
</dbReference>
<gene>
    <name evidence="16" type="ORF">SCLCIDRAFT_1222285</name>
</gene>
<dbReference type="InterPro" id="IPR011005">
    <property type="entry name" value="Dihydropteroate_synth-like_sf"/>
</dbReference>
<comment type="pathway">
    <text evidence="4">Cofactor biosynthesis; tetrahydrofolate biosynthesis; 7,8-dihydrofolate from 2-amino-4-hydroxy-6-hydroxymethyl-7,8-dihydropteridine diphosphate and 4-aminobenzoate: step 1/2.</text>
</comment>
<name>A0A0C2YWS5_9AGAM</name>
<evidence type="ECO:0000313" key="16">
    <source>
        <dbReference type="EMBL" id="KIM54068.1"/>
    </source>
</evidence>
<dbReference type="NCBIfam" id="TIGR01498">
    <property type="entry name" value="folK"/>
    <property type="match status" value="1"/>
</dbReference>
<dbReference type="FunCoup" id="A0A0C2YWS5">
    <property type="interactions" value="195"/>
</dbReference>
<dbReference type="GO" id="GO:0046656">
    <property type="term" value="P:folic acid biosynthetic process"/>
    <property type="evidence" value="ECO:0007669"/>
    <property type="project" value="UniProtKB-KW"/>
</dbReference>